<evidence type="ECO:0000256" key="1">
    <source>
        <dbReference type="SAM" id="MobiDB-lite"/>
    </source>
</evidence>
<sequence>MPKLPNYCECSELAPPSFEEAMRPQAEARPVRQTHSLPSSPVTPRRHGPAALPSWTPPPPPISPGFRRVPLSVPPVGHRQLAPQPPPTLSPVSESALFEPARRLLHQSAHLRRRPITPPPSMPTRREQNSPTDSPKANANANANADAALAAPMILRRIPSYHLSTTTSSTECTGPEDREDSGTSAFSDADSTGFGLSAEFDGSGSRELDASKWTDDS</sequence>
<dbReference type="AlphaFoldDB" id="A0A3S5BW16"/>
<feature type="region of interest" description="Disordered" evidence="1">
    <location>
        <begin position="162"/>
        <end position="217"/>
    </location>
</feature>
<organism evidence="2 3">
    <name type="scientific">Protopolystoma xenopodis</name>
    <dbReference type="NCBI Taxonomy" id="117903"/>
    <lineage>
        <taxon>Eukaryota</taxon>
        <taxon>Metazoa</taxon>
        <taxon>Spiralia</taxon>
        <taxon>Lophotrochozoa</taxon>
        <taxon>Platyhelminthes</taxon>
        <taxon>Monogenea</taxon>
        <taxon>Polyopisthocotylea</taxon>
        <taxon>Polystomatidea</taxon>
        <taxon>Polystomatidae</taxon>
        <taxon>Protopolystoma</taxon>
    </lineage>
</organism>
<keyword evidence="3" id="KW-1185">Reference proteome</keyword>
<dbReference type="EMBL" id="CAAALY010276012">
    <property type="protein sequence ID" value="VEL42709.1"/>
    <property type="molecule type" value="Genomic_DNA"/>
</dbReference>
<protein>
    <submittedName>
        <fullName evidence="2">Uncharacterized protein</fullName>
    </submittedName>
</protein>
<feature type="compositionally biased region" description="Polar residues" evidence="1">
    <location>
        <begin position="162"/>
        <end position="172"/>
    </location>
</feature>
<feature type="compositionally biased region" description="Basic residues" evidence="1">
    <location>
        <begin position="103"/>
        <end position="115"/>
    </location>
</feature>
<reference evidence="2" key="1">
    <citation type="submission" date="2018-11" db="EMBL/GenBank/DDBJ databases">
        <authorList>
            <consortium name="Pathogen Informatics"/>
        </authorList>
    </citation>
    <scope>NUCLEOTIDE SEQUENCE</scope>
</reference>
<gene>
    <name evidence="2" type="ORF">PXEA_LOCUS36149</name>
</gene>
<evidence type="ECO:0000313" key="3">
    <source>
        <dbReference type="Proteomes" id="UP000784294"/>
    </source>
</evidence>
<evidence type="ECO:0000313" key="2">
    <source>
        <dbReference type="EMBL" id="VEL42709.1"/>
    </source>
</evidence>
<feature type="compositionally biased region" description="Basic and acidic residues" evidence="1">
    <location>
        <begin position="204"/>
        <end position="217"/>
    </location>
</feature>
<proteinExistence type="predicted"/>
<comment type="caution">
    <text evidence="2">The sequence shown here is derived from an EMBL/GenBank/DDBJ whole genome shotgun (WGS) entry which is preliminary data.</text>
</comment>
<feature type="compositionally biased region" description="Polar residues" evidence="1">
    <location>
        <begin position="33"/>
        <end position="42"/>
    </location>
</feature>
<dbReference type="Proteomes" id="UP000784294">
    <property type="component" value="Unassembled WGS sequence"/>
</dbReference>
<name>A0A3S5BW16_9PLAT</name>
<feature type="region of interest" description="Disordered" evidence="1">
    <location>
        <begin position="19"/>
        <end position="145"/>
    </location>
</feature>
<accession>A0A3S5BW16</accession>